<evidence type="ECO:0000259" key="2">
    <source>
        <dbReference type="PROSITE" id="PS50883"/>
    </source>
</evidence>
<reference evidence="4 5" key="1">
    <citation type="submission" date="2024-02" db="EMBL/GenBank/DDBJ databases">
        <title>New thermophilic sulfur-oxidizing bacteria from a hot springs of the Uzon caldera (Kamchatka, Russia).</title>
        <authorList>
            <person name="Dukat A.M."/>
            <person name="Elcheninov A.G."/>
            <person name="Frolov E.N."/>
        </authorList>
    </citation>
    <scope>NUCLEOTIDE SEQUENCE [LARGE SCALE GENOMIC DNA]</scope>
    <source>
        <strain evidence="4 5">AK1</strain>
    </source>
</reference>
<dbReference type="RefSeq" id="WP_347308384.1">
    <property type="nucleotide sequence ID" value="NZ_JBAJEX010000006.1"/>
</dbReference>
<dbReference type="PROSITE" id="PS50887">
    <property type="entry name" value="GGDEF"/>
    <property type="match status" value="1"/>
</dbReference>
<dbReference type="InterPro" id="IPR052155">
    <property type="entry name" value="Biofilm_reg_signaling"/>
</dbReference>
<name>A0ABV0EF34_9BURK</name>
<protein>
    <submittedName>
        <fullName evidence="4">EAL domain-containing protein</fullName>
    </submittedName>
</protein>
<dbReference type="Pfam" id="PF00990">
    <property type="entry name" value="GGDEF"/>
    <property type="match status" value="1"/>
</dbReference>
<dbReference type="SUPFAM" id="SSF55785">
    <property type="entry name" value="PYP-like sensor domain (PAS domain)"/>
    <property type="match status" value="2"/>
</dbReference>
<dbReference type="PROSITE" id="PS50883">
    <property type="entry name" value="EAL"/>
    <property type="match status" value="1"/>
</dbReference>
<feature type="domain" description="GGDEF" evidence="3">
    <location>
        <begin position="477"/>
        <end position="610"/>
    </location>
</feature>
<dbReference type="NCBIfam" id="TIGR00254">
    <property type="entry name" value="GGDEF"/>
    <property type="match status" value="1"/>
</dbReference>
<dbReference type="Pfam" id="PF01590">
    <property type="entry name" value="GAF"/>
    <property type="match status" value="1"/>
</dbReference>
<dbReference type="Pfam" id="PF00563">
    <property type="entry name" value="EAL"/>
    <property type="match status" value="1"/>
</dbReference>
<dbReference type="InterPro" id="IPR029787">
    <property type="entry name" value="Nucleotide_cyclase"/>
</dbReference>
<dbReference type="SUPFAM" id="SSF55073">
    <property type="entry name" value="Nucleotide cyclase"/>
    <property type="match status" value="1"/>
</dbReference>
<evidence type="ECO:0000259" key="3">
    <source>
        <dbReference type="PROSITE" id="PS50887"/>
    </source>
</evidence>
<dbReference type="CDD" id="cd00130">
    <property type="entry name" value="PAS"/>
    <property type="match status" value="1"/>
</dbReference>
<dbReference type="InterPro" id="IPR000014">
    <property type="entry name" value="PAS"/>
</dbReference>
<evidence type="ECO:0000259" key="1">
    <source>
        <dbReference type="PROSITE" id="PS50113"/>
    </source>
</evidence>
<dbReference type="Gene3D" id="3.30.70.270">
    <property type="match status" value="1"/>
</dbReference>
<accession>A0ABV0EF34</accession>
<dbReference type="SUPFAM" id="SSF55781">
    <property type="entry name" value="GAF domain-like"/>
    <property type="match status" value="1"/>
</dbReference>
<dbReference type="SMART" id="SM00065">
    <property type="entry name" value="GAF"/>
    <property type="match status" value="1"/>
</dbReference>
<sequence>MAIPERPRSLRTALTPTRELAALRRHLDTLSKIALLLLESGDEQTWVEVLRLLVETTEASHCCLFLDTSAPDGSPAARLAATWSAAETSWLANFGGFRVLFYDRVPNLSDRLRVGMVFSATAAEFAEEERALFSPAGIGSVLCIPLLVKGEMIGFLGLFAVAPERHWEATDVEVLCTVANELSLALVRRQTESALKASEARLKALVGVTEDVVVEYDGAQTVHQIWTENPLVRALLPARPTGGLLSDVLPEEMASALVAVARDVLRGVNRHAEFTLHTAAGPRLFLGRMQRLPGEEGDTPHIVALLRDVTDLREEEARRKIMVDTLNLLDEAIIDLDPAGNLQAASAAWHRLCGPMGAAEHSLGSLLQYIQADDHQQVLATLDALVSGEKKLATLRFRMLRPGSEQLWVECRLLAVPGPEGRVVSLRGILRDVTAMYLQERRIRQLALHDALTQLPNRILFEEHLQQGIARASRNGSKLALGFIDLDHFKHINDTLGHKAGDTVLLTLSRRLAAVLRESDVLSRWGGDEFVVLLGDSSDEEDFRQVARRLCEAARQPIDIEGIQTRLTLSVGFAVYPDDAEDAETLTSLADHTMFHAKNMGRNNVQFFREIQGTVLDRENVLLQTRLAQAIQERQLQIFYQPVVDASTGRILSLEALARWHDDHDGWVPPDVFIPMAEHLGLIHELGEQVFEHALDRLRVWRQAGHEVKVAVNLSRAQLFAPNFVERLTGMIADQGLSPTDIILEITESVALLDVSYESRRLQELADSGFELAIDDFGTGYSGLAQLHQMPVRRLKVDASFTTRLHTEDGQRIVQAIVQMAQALRLETVVEGVENAEDARYLMQLGVRQMQGQLFGDPMPAGVCDMLLARQAAQRS</sequence>
<dbReference type="Gene3D" id="3.30.450.40">
    <property type="match status" value="1"/>
</dbReference>
<evidence type="ECO:0000313" key="4">
    <source>
        <dbReference type="EMBL" id="MEO1767273.1"/>
    </source>
</evidence>
<feature type="domain" description="EAL" evidence="2">
    <location>
        <begin position="620"/>
        <end position="872"/>
    </location>
</feature>
<dbReference type="SMART" id="SM00267">
    <property type="entry name" value="GGDEF"/>
    <property type="match status" value="1"/>
</dbReference>
<proteinExistence type="predicted"/>
<dbReference type="InterPro" id="IPR000160">
    <property type="entry name" value="GGDEF_dom"/>
</dbReference>
<dbReference type="SMART" id="SM00052">
    <property type="entry name" value="EAL"/>
    <property type="match status" value="1"/>
</dbReference>
<dbReference type="PANTHER" id="PTHR44757">
    <property type="entry name" value="DIGUANYLATE CYCLASE DGCP"/>
    <property type="match status" value="1"/>
</dbReference>
<dbReference type="Gene3D" id="3.20.20.450">
    <property type="entry name" value="EAL domain"/>
    <property type="match status" value="1"/>
</dbReference>
<dbReference type="PANTHER" id="PTHR44757:SF2">
    <property type="entry name" value="BIOFILM ARCHITECTURE MAINTENANCE PROTEIN MBAA"/>
    <property type="match status" value="1"/>
</dbReference>
<dbReference type="PROSITE" id="PS50113">
    <property type="entry name" value="PAC"/>
    <property type="match status" value="1"/>
</dbReference>
<dbReference type="InterPro" id="IPR035919">
    <property type="entry name" value="EAL_sf"/>
</dbReference>
<keyword evidence="5" id="KW-1185">Reference proteome</keyword>
<gene>
    <name evidence="4" type="ORF">V6E02_08620</name>
</gene>
<dbReference type="SUPFAM" id="SSF141868">
    <property type="entry name" value="EAL domain-like"/>
    <property type="match status" value="1"/>
</dbReference>
<dbReference type="EMBL" id="JBAJEX010000006">
    <property type="protein sequence ID" value="MEO1767273.1"/>
    <property type="molecule type" value="Genomic_DNA"/>
</dbReference>
<dbReference type="InterPro" id="IPR001633">
    <property type="entry name" value="EAL_dom"/>
</dbReference>
<dbReference type="Gene3D" id="3.30.450.20">
    <property type="entry name" value="PAS domain"/>
    <property type="match status" value="2"/>
</dbReference>
<organism evidence="4 5">
    <name type="scientific">Thiobacter aerophilum</name>
    <dbReference type="NCBI Taxonomy" id="3121275"/>
    <lineage>
        <taxon>Bacteria</taxon>
        <taxon>Pseudomonadati</taxon>
        <taxon>Pseudomonadota</taxon>
        <taxon>Betaproteobacteria</taxon>
        <taxon>Burkholderiales</taxon>
        <taxon>Thiobacteraceae</taxon>
        <taxon>Thiobacter</taxon>
    </lineage>
</organism>
<feature type="domain" description="PAC" evidence="1">
    <location>
        <begin position="393"/>
        <end position="445"/>
    </location>
</feature>
<dbReference type="CDD" id="cd01949">
    <property type="entry name" value="GGDEF"/>
    <property type="match status" value="1"/>
</dbReference>
<dbReference type="InterPro" id="IPR003018">
    <property type="entry name" value="GAF"/>
</dbReference>
<dbReference type="Proteomes" id="UP001482231">
    <property type="component" value="Unassembled WGS sequence"/>
</dbReference>
<dbReference type="CDD" id="cd01948">
    <property type="entry name" value="EAL"/>
    <property type="match status" value="1"/>
</dbReference>
<dbReference type="InterPro" id="IPR029016">
    <property type="entry name" value="GAF-like_dom_sf"/>
</dbReference>
<dbReference type="Pfam" id="PF08448">
    <property type="entry name" value="PAS_4"/>
    <property type="match status" value="1"/>
</dbReference>
<comment type="caution">
    <text evidence="4">The sequence shown here is derived from an EMBL/GenBank/DDBJ whole genome shotgun (WGS) entry which is preliminary data.</text>
</comment>
<dbReference type="InterPro" id="IPR043128">
    <property type="entry name" value="Rev_trsase/Diguanyl_cyclase"/>
</dbReference>
<dbReference type="InterPro" id="IPR000700">
    <property type="entry name" value="PAS-assoc_C"/>
</dbReference>
<dbReference type="InterPro" id="IPR035965">
    <property type="entry name" value="PAS-like_dom_sf"/>
</dbReference>
<evidence type="ECO:0000313" key="5">
    <source>
        <dbReference type="Proteomes" id="UP001482231"/>
    </source>
</evidence>
<dbReference type="InterPro" id="IPR013656">
    <property type="entry name" value="PAS_4"/>
</dbReference>